<accession>Q5AU78</accession>
<dbReference type="Proteomes" id="UP000000560">
    <property type="component" value="Chromosome II"/>
</dbReference>
<evidence type="ECO:0000313" key="6">
    <source>
        <dbReference type="Proteomes" id="UP000000560"/>
    </source>
</evidence>
<evidence type="ECO:0000313" key="5">
    <source>
        <dbReference type="EMBL" id="CBF73986.1"/>
    </source>
</evidence>
<dbReference type="InterPro" id="IPR050432">
    <property type="entry name" value="FAD-linked_Oxidoreductases_BP"/>
</dbReference>
<keyword evidence="6" id="KW-1185">Reference proteome</keyword>
<reference evidence="6" key="2">
    <citation type="journal article" date="2009" name="Fungal Genet. Biol.">
        <title>The 2008 update of the Aspergillus nidulans genome annotation: a community effort.</title>
        <authorList>
            <person name="Wortman J.R."/>
            <person name="Gilsenan J.M."/>
            <person name="Joardar V."/>
            <person name="Deegan J."/>
            <person name="Clutterbuck J."/>
            <person name="Andersen M.R."/>
            <person name="Archer D."/>
            <person name="Bencina M."/>
            <person name="Braus G."/>
            <person name="Coutinho P."/>
            <person name="von Dohren H."/>
            <person name="Doonan J."/>
            <person name="Driessen A.J."/>
            <person name="Durek P."/>
            <person name="Espeso E."/>
            <person name="Fekete E."/>
            <person name="Flipphi M."/>
            <person name="Estrada C.G."/>
            <person name="Geysens S."/>
            <person name="Goldman G."/>
            <person name="de Groot P.W."/>
            <person name="Hansen K."/>
            <person name="Harris S.D."/>
            <person name="Heinekamp T."/>
            <person name="Helmstaedt K."/>
            <person name="Henrissat B."/>
            <person name="Hofmann G."/>
            <person name="Homan T."/>
            <person name="Horio T."/>
            <person name="Horiuchi H."/>
            <person name="James S."/>
            <person name="Jones M."/>
            <person name="Karaffa L."/>
            <person name="Karanyi Z."/>
            <person name="Kato M."/>
            <person name="Keller N."/>
            <person name="Kelly D.E."/>
            <person name="Kiel J.A."/>
            <person name="Kim J.M."/>
            <person name="van der Klei I.J."/>
            <person name="Klis F.M."/>
            <person name="Kovalchuk A."/>
            <person name="Krasevec N."/>
            <person name="Kubicek C.P."/>
            <person name="Liu B."/>
            <person name="Maccabe A."/>
            <person name="Meyer V."/>
            <person name="Mirabito P."/>
            <person name="Miskei M."/>
            <person name="Mos M."/>
            <person name="Mullins J."/>
            <person name="Nelson D.R."/>
            <person name="Nielsen J."/>
            <person name="Oakley B.R."/>
            <person name="Osmani S.A."/>
            <person name="Pakula T."/>
            <person name="Paszewski A."/>
            <person name="Paulsen I."/>
            <person name="Pilsyk S."/>
            <person name="Pocsi I."/>
            <person name="Punt P.J."/>
            <person name="Ram A.F."/>
            <person name="Ren Q."/>
            <person name="Robellet X."/>
            <person name="Robson G."/>
            <person name="Seiboth B."/>
            <person name="van Solingen P."/>
            <person name="Specht T."/>
            <person name="Sun J."/>
            <person name="Taheri-Talesh N."/>
            <person name="Takeshita N."/>
            <person name="Ussery D."/>
            <person name="vanKuyk P.A."/>
            <person name="Visser H."/>
            <person name="van de Vondervoort P.J."/>
            <person name="de Vries R.P."/>
            <person name="Walton J."/>
            <person name="Xiang X."/>
            <person name="Xiong Y."/>
            <person name="Zeng A.P."/>
            <person name="Brandt B.W."/>
            <person name="Cornell M.J."/>
            <person name="van den Hondel C.A."/>
            <person name="Visser J."/>
            <person name="Oliver S.G."/>
            <person name="Turner G."/>
        </authorList>
    </citation>
    <scope>GENOME REANNOTATION</scope>
    <source>
        <strain evidence="6">FGSC A4 / ATCC 38163 / CBS 112.46 / NRRL 194 / M139</strain>
    </source>
</reference>
<name>Q5AU78_EMENI</name>
<dbReference type="SUPFAM" id="SSF56176">
    <property type="entry name" value="FAD-binding/transporter-associated domain-like"/>
    <property type="match status" value="1"/>
</dbReference>
<dbReference type="InterPro" id="IPR016166">
    <property type="entry name" value="FAD-bd_PCMH"/>
</dbReference>
<dbReference type="STRING" id="227321.Q5AU78"/>
<dbReference type="PANTHER" id="PTHR13878">
    <property type="entry name" value="GULONOLACTONE OXIDASE"/>
    <property type="match status" value="1"/>
</dbReference>
<dbReference type="Gene3D" id="3.30.465.10">
    <property type="match status" value="2"/>
</dbReference>
<dbReference type="GO" id="GO:0071949">
    <property type="term" value="F:FAD binding"/>
    <property type="evidence" value="ECO:0007669"/>
    <property type="project" value="InterPro"/>
</dbReference>
<dbReference type="GO" id="GO:0016491">
    <property type="term" value="F:oxidoreductase activity"/>
    <property type="evidence" value="ECO:0000318"/>
    <property type="project" value="GO_Central"/>
</dbReference>
<evidence type="ECO:0000259" key="4">
    <source>
        <dbReference type="PROSITE" id="PS51387"/>
    </source>
</evidence>
<dbReference type="InterPro" id="IPR016169">
    <property type="entry name" value="FAD-bd_PCMH_sub2"/>
</dbReference>
<evidence type="ECO:0000256" key="2">
    <source>
        <dbReference type="ARBA" id="ARBA00023002"/>
    </source>
</evidence>
<evidence type="ECO:0000256" key="1">
    <source>
        <dbReference type="ARBA" id="ARBA00005466"/>
    </source>
</evidence>
<reference evidence="6" key="1">
    <citation type="journal article" date="2005" name="Nature">
        <title>Sequencing of Aspergillus nidulans and comparative analysis with A. fumigatus and A. oryzae.</title>
        <authorList>
            <person name="Galagan J.E."/>
            <person name="Calvo S.E."/>
            <person name="Cuomo C."/>
            <person name="Ma L.J."/>
            <person name="Wortman J.R."/>
            <person name="Batzoglou S."/>
            <person name="Lee S.I."/>
            <person name="Basturkmen M."/>
            <person name="Spevak C.C."/>
            <person name="Clutterbuck J."/>
            <person name="Kapitonov V."/>
            <person name="Jurka J."/>
            <person name="Scazzocchio C."/>
            <person name="Farman M."/>
            <person name="Butler J."/>
            <person name="Purcell S."/>
            <person name="Harris S."/>
            <person name="Braus G.H."/>
            <person name="Draht O."/>
            <person name="Busch S."/>
            <person name="D'Enfert C."/>
            <person name="Bouchier C."/>
            <person name="Goldman G.H."/>
            <person name="Bell-Pedersen D."/>
            <person name="Griffiths-Jones S."/>
            <person name="Doonan J.H."/>
            <person name="Yu J."/>
            <person name="Vienken K."/>
            <person name="Pain A."/>
            <person name="Freitag M."/>
            <person name="Selker E.U."/>
            <person name="Archer D.B."/>
            <person name="Penalva M.A."/>
            <person name="Oakley B.R."/>
            <person name="Momany M."/>
            <person name="Tanaka T."/>
            <person name="Kumagai T."/>
            <person name="Asai K."/>
            <person name="Machida M."/>
            <person name="Nierman W.C."/>
            <person name="Denning D.W."/>
            <person name="Caddick M."/>
            <person name="Hynes M."/>
            <person name="Paoletti M."/>
            <person name="Fischer R."/>
            <person name="Miller B."/>
            <person name="Dyer P."/>
            <person name="Sachs M.S."/>
            <person name="Osmani S.A."/>
            <person name="Birren B.W."/>
        </authorList>
    </citation>
    <scope>NUCLEOTIDE SEQUENCE [LARGE SCALE GENOMIC DNA]</scope>
    <source>
        <strain evidence="6">FGSC A4 / ATCC 38163 / CBS 112.46 / NRRL 194 / M139</strain>
    </source>
</reference>
<proteinExistence type="inferred from homology"/>
<dbReference type="eggNOG" id="ENOG502QWB6">
    <property type="taxonomic scope" value="Eukaryota"/>
</dbReference>
<dbReference type="PROSITE" id="PS51387">
    <property type="entry name" value="FAD_PCMH"/>
    <property type="match status" value="1"/>
</dbReference>
<dbReference type="PANTHER" id="PTHR13878:SF91">
    <property type="entry name" value="FAD BINDING DOMAIN PROTEIN (AFU_ORTHOLOGUE AFUA_6G12070)-RELATED"/>
    <property type="match status" value="1"/>
</dbReference>
<dbReference type="VEuPathDB" id="FungiDB:AN8152"/>
<feature type="chain" id="PRO_5030175725" evidence="3">
    <location>
        <begin position="19"/>
        <end position="593"/>
    </location>
</feature>
<gene>
    <name evidence="5" type="ORF">ANIA_08152</name>
</gene>
<dbReference type="Pfam" id="PF01565">
    <property type="entry name" value="FAD_binding_4"/>
    <property type="match status" value="1"/>
</dbReference>
<evidence type="ECO:0000256" key="3">
    <source>
        <dbReference type="SAM" id="SignalP"/>
    </source>
</evidence>
<accession>C8V6W0</accession>
<dbReference type="GeneID" id="2868922"/>
<dbReference type="OMA" id="QIWIKYI"/>
<dbReference type="OrthoDB" id="9983560at2759"/>
<dbReference type="InterPro" id="IPR012951">
    <property type="entry name" value="BBE"/>
</dbReference>
<dbReference type="AlphaFoldDB" id="Q5AU78"/>
<dbReference type="RefSeq" id="XP_681421.1">
    <property type="nucleotide sequence ID" value="XM_676329.1"/>
</dbReference>
<dbReference type="InterPro" id="IPR006094">
    <property type="entry name" value="Oxid_FAD_bind_N"/>
</dbReference>
<protein>
    <submittedName>
        <fullName evidence="5">Isoamyl alcohol oxidase (AFU_orthologue AFUA_3G07410)</fullName>
    </submittedName>
</protein>
<dbReference type="InterPro" id="IPR036318">
    <property type="entry name" value="FAD-bd_PCMH-like_sf"/>
</dbReference>
<dbReference type="InParanoid" id="Q5AU78"/>
<organism evidence="5 6">
    <name type="scientific">Emericella nidulans (strain FGSC A4 / ATCC 38163 / CBS 112.46 / NRRL 194 / M139)</name>
    <name type="common">Aspergillus nidulans</name>
    <dbReference type="NCBI Taxonomy" id="227321"/>
    <lineage>
        <taxon>Eukaryota</taxon>
        <taxon>Fungi</taxon>
        <taxon>Dikarya</taxon>
        <taxon>Ascomycota</taxon>
        <taxon>Pezizomycotina</taxon>
        <taxon>Eurotiomycetes</taxon>
        <taxon>Eurotiomycetidae</taxon>
        <taxon>Eurotiales</taxon>
        <taxon>Aspergillaceae</taxon>
        <taxon>Aspergillus</taxon>
        <taxon>Aspergillus subgen. Nidulantes</taxon>
    </lineage>
</organism>
<dbReference type="HOGENOM" id="CLU_018354_4_4_1"/>
<sequence length="593" mass="64110">MKSSLGLLVLAGLGQVSASSHACADSVQAPHDRCWKKINWDGLNSTVSGKLIRNLPPAVSCYPGPLYSKQECEYVDEQWSNTTFQMLEPIGYCYPVDDSCPVVLSGAQAGDCRLGSSPVYTVNATEPEDLAAGIAFASKNNVRLVVRNTGHDILGRSTGYGSLQIWMRYLRKGIIHHESFESRCTKSDWKGAAFTVAGGYVWDDVYEEAFARDLVVVGGGDPTVGVIGGYVQGGGHSPAMRDFGLATDQILEAQVILANGRIVTASPCSHSDLFTAIRGGGGGTYGVVISLTIKAYPSTPMVAHSLVLSSQTGQNTSQLLDAITDLYEAYPALNDYGFSGYGSWSILDPTTTYGNSSAGYQHALAARNKSLSEAKATLAPVLKKLSTYSSVAVSINWFEFPSYAAYYRTLSGVHQQTGSPEMALASRMFDKTHLTANHNSLRSLIGTLAGAPAETTINQVIMVGGGKVLEKPEYSGAHPAWRSTYLVHEVARGWLESMGEAYGNSVKKDITYNKYAAMRRFTPGMGSYMNEADINDPWWREDFYGAANYKRLLAIKNKYDPEGLFYCPTCVGSSSWSEHELPGLGFGPLCARK</sequence>
<keyword evidence="3" id="KW-0732">Signal</keyword>
<dbReference type="KEGG" id="ani:ANIA_08152"/>
<dbReference type="EMBL" id="BN001302">
    <property type="protein sequence ID" value="CBF73986.1"/>
    <property type="molecule type" value="Genomic_DNA"/>
</dbReference>
<comment type="similarity">
    <text evidence="1">Belongs to the oxygen-dependent FAD-linked oxidoreductase family.</text>
</comment>
<feature type="domain" description="FAD-binding PCMH-type" evidence="4">
    <location>
        <begin position="114"/>
        <end position="298"/>
    </location>
</feature>
<feature type="signal peptide" evidence="3">
    <location>
        <begin position="1"/>
        <end position="18"/>
    </location>
</feature>
<dbReference type="Pfam" id="PF08031">
    <property type="entry name" value="BBE"/>
    <property type="match status" value="1"/>
</dbReference>
<keyword evidence="2" id="KW-0560">Oxidoreductase</keyword>